<protein>
    <recommendedName>
        <fullName evidence="7">Interleukin-21</fullName>
    </recommendedName>
</protein>
<dbReference type="PANTHER" id="PTHR14356">
    <property type="entry name" value="INTERLEUKIN-15-RELATED"/>
    <property type="match status" value="1"/>
</dbReference>
<evidence type="ECO:0000256" key="3">
    <source>
        <dbReference type="ARBA" id="ARBA00022514"/>
    </source>
</evidence>
<dbReference type="GO" id="GO:0006955">
    <property type="term" value="P:immune response"/>
    <property type="evidence" value="ECO:0007669"/>
    <property type="project" value="InterPro"/>
</dbReference>
<dbReference type="AlphaFoldDB" id="A0AA88SAX6"/>
<organism evidence="9 10">
    <name type="scientific">Tachysurus vachellii</name>
    <name type="common">Darkbarbel catfish</name>
    <name type="synonym">Pelteobagrus vachellii</name>
    <dbReference type="NCBI Taxonomy" id="175792"/>
    <lineage>
        <taxon>Eukaryota</taxon>
        <taxon>Metazoa</taxon>
        <taxon>Chordata</taxon>
        <taxon>Craniata</taxon>
        <taxon>Vertebrata</taxon>
        <taxon>Euteleostomi</taxon>
        <taxon>Actinopterygii</taxon>
        <taxon>Neopterygii</taxon>
        <taxon>Teleostei</taxon>
        <taxon>Ostariophysi</taxon>
        <taxon>Siluriformes</taxon>
        <taxon>Bagridae</taxon>
        <taxon>Tachysurus</taxon>
    </lineage>
</organism>
<comment type="function">
    <text evidence="8">Cytokine with immunoregulatory activity. May promote the transition between innate and adaptive immunity. Induces the production of IgG(1) and IgG(3) in B-cells. Implicated in the generation and maintenance of T follicular helper (Tfh) cells and the formation of germinal-centers. Together with IL6, control the early generation of Tfh cells and are critical for an effective antibody response to acute viral infection. May play a role in proliferation and maturation of natural killer (NK) cells in synergy with IL15. May regulate proliferation of mature B- and T-cells in response to activating stimuli. In synergy with IL15 and IL18 stimulates interferon gamma production in T-cells and NK cells. During T-cell mediated immune response may inhibit dendritic cells (DC) activation and maturation.</text>
</comment>
<evidence type="ECO:0000256" key="7">
    <source>
        <dbReference type="ARBA" id="ARBA00039957"/>
    </source>
</evidence>
<evidence type="ECO:0000256" key="4">
    <source>
        <dbReference type="ARBA" id="ARBA00022525"/>
    </source>
</evidence>
<keyword evidence="3" id="KW-0202">Cytokine</keyword>
<reference evidence="9" key="1">
    <citation type="submission" date="2023-08" db="EMBL/GenBank/DDBJ databases">
        <title>Pelteobagrus vachellii genome.</title>
        <authorList>
            <person name="Liu H."/>
        </authorList>
    </citation>
    <scope>NUCLEOTIDE SEQUENCE</scope>
    <source>
        <strain evidence="9">PRFRI_2022a</strain>
        <tissue evidence="9">Muscle</tissue>
    </source>
</reference>
<keyword evidence="10" id="KW-1185">Reference proteome</keyword>
<evidence type="ECO:0000256" key="1">
    <source>
        <dbReference type="ARBA" id="ARBA00004613"/>
    </source>
</evidence>
<dbReference type="Gene3D" id="1.20.1250.70">
    <property type="entry name" value="Interleukin-15/Interleukin-21"/>
    <property type="match status" value="1"/>
</dbReference>
<comment type="similarity">
    <text evidence="2">Belongs to the IL-15/IL-21 family.</text>
</comment>
<accession>A0AA88SAX6</accession>
<evidence type="ECO:0000256" key="6">
    <source>
        <dbReference type="ARBA" id="ARBA00023157"/>
    </source>
</evidence>
<keyword evidence="4" id="KW-0964">Secreted</keyword>
<dbReference type="EMBL" id="JAVHJS010000017">
    <property type="protein sequence ID" value="KAK2831342.1"/>
    <property type="molecule type" value="Genomic_DNA"/>
</dbReference>
<name>A0AA88SAX6_TACVA</name>
<evidence type="ECO:0000256" key="8">
    <source>
        <dbReference type="ARBA" id="ARBA00045924"/>
    </source>
</evidence>
<evidence type="ECO:0000313" key="9">
    <source>
        <dbReference type="EMBL" id="KAK2831342.1"/>
    </source>
</evidence>
<comment type="caution">
    <text evidence="9">The sequence shown here is derived from an EMBL/GenBank/DDBJ whole genome shotgun (WGS) entry which is preliminary data.</text>
</comment>
<dbReference type="PANTHER" id="PTHR14356:SF2">
    <property type="entry name" value="INTERLEUKIN-21"/>
    <property type="match status" value="1"/>
</dbReference>
<dbReference type="InterPro" id="IPR009079">
    <property type="entry name" value="4_helix_cytokine-like_core"/>
</dbReference>
<gene>
    <name evidence="9" type="ORF">Q7C36_016428</name>
</gene>
<evidence type="ECO:0000313" key="10">
    <source>
        <dbReference type="Proteomes" id="UP001187315"/>
    </source>
</evidence>
<dbReference type="SUPFAM" id="SSF47266">
    <property type="entry name" value="4-helical cytokines"/>
    <property type="match status" value="1"/>
</dbReference>
<comment type="subcellular location">
    <subcellularLocation>
        <location evidence="1">Secreted</location>
    </subcellularLocation>
</comment>
<proteinExistence type="inferred from homology"/>
<dbReference type="GO" id="GO:0005615">
    <property type="term" value="C:extracellular space"/>
    <property type="evidence" value="ECO:0007669"/>
    <property type="project" value="UniProtKB-KW"/>
</dbReference>
<keyword evidence="5" id="KW-0732">Signal</keyword>
<sequence>MRRDSLRMASRSWNMVLRREDQHQVYMELTPLLFYIGAMVLRQAKCNSICSIETSELVEAFLLKLTKMEFNDFRLYTPTLQNYKQKCSRSTLECFQKEMTVLVKETKENSSLPKRLQDLQRRLSNKMPPCPKCEVYNETQAEIFLETLRTILQFICTT</sequence>
<keyword evidence="6" id="KW-1015">Disulfide bond</keyword>
<dbReference type="Proteomes" id="UP001187315">
    <property type="component" value="Unassembled WGS sequence"/>
</dbReference>
<evidence type="ECO:0000256" key="2">
    <source>
        <dbReference type="ARBA" id="ARBA00006050"/>
    </source>
</evidence>
<dbReference type="GO" id="GO:0005125">
    <property type="term" value="F:cytokine activity"/>
    <property type="evidence" value="ECO:0007669"/>
    <property type="project" value="UniProtKB-KW"/>
</dbReference>
<evidence type="ECO:0000256" key="5">
    <source>
        <dbReference type="ARBA" id="ARBA00022729"/>
    </source>
</evidence>
<dbReference type="InterPro" id="IPR003443">
    <property type="entry name" value="IL-15/IL-21_fam"/>
</dbReference>
<dbReference type="GO" id="GO:0005126">
    <property type="term" value="F:cytokine receptor binding"/>
    <property type="evidence" value="ECO:0007669"/>
    <property type="project" value="InterPro"/>
</dbReference>